<dbReference type="GeneID" id="9047027"/>
<dbReference type="RefSeq" id="XP_002779817.1">
    <property type="nucleotide sequence ID" value="XM_002779771.1"/>
</dbReference>
<name>C5KV66_PERM5</name>
<feature type="chain" id="PRO_5002954627" evidence="1">
    <location>
        <begin position="21"/>
        <end position="140"/>
    </location>
</feature>
<keyword evidence="1" id="KW-0732">Signal</keyword>
<protein>
    <submittedName>
        <fullName evidence="2">Uncharacterized protein</fullName>
    </submittedName>
</protein>
<feature type="signal peptide" evidence="1">
    <location>
        <begin position="1"/>
        <end position="20"/>
    </location>
</feature>
<evidence type="ECO:0000256" key="1">
    <source>
        <dbReference type="SAM" id="SignalP"/>
    </source>
</evidence>
<accession>C5KV66</accession>
<dbReference type="Proteomes" id="UP000007800">
    <property type="component" value="Unassembled WGS sequence"/>
</dbReference>
<sequence>MALILPYIGIFALLVTQSDARNPPPNGRYFKELPDSATVAATFIDQPSLPYRVTLKVTCTQMPLGVTSMPIDLDSNNKVYTVSKSGNNEYIYEVFLAIVALECPNLLIDEDLERFFYHDKKDTVEAKVKGKFVTLVKSPA</sequence>
<evidence type="ECO:0000313" key="3">
    <source>
        <dbReference type="Proteomes" id="UP000007800"/>
    </source>
</evidence>
<organism evidence="3">
    <name type="scientific">Perkinsus marinus (strain ATCC 50983 / TXsc)</name>
    <dbReference type="NCBI Taxonomy" id="423536"/>
    <lineage>
        <taxon>Eukaryota</taxon>
        <taxon>Sar</taxon>
        <taxon>Alveolata</taxon>
        <taxon>Perkinsozoa</taxon>
        <taxon>Perkinsea</taxon>
        <taxon>Perkinsida</taxon>
        <taxon>Perkinsidae</taxon>
        <taxon>Perkinsus</taxon>
    </lineage>
</organism>
<gene>
    <name evidence="2" type="ORF">Pmar_PMAR009826</name>
</gene>
<dbReference type="AlphaFoldDB" id="C5KV66"/>
<proteinExistence type="predicted"/>
<keyword evidence="3" id="KW-1185">Reference proteome</keyword>
<evidence type="ECO:0000313" key="2">
    <source>
        <dbReference type="EMBL" id="EER11612.1"/>
    </source>
</evidence>
<dbReference type="InParanoid" id="C5KV66"/>
<dbReference type="EMBL" id="GG676416">
    <property type="protein sequence ID" value="EER11612.1"/>
    <property type="molecule type" value="Genomic_DNA"/>
</dbReference>
<reference evidence="2 3" key="1">
    <citation type="submission" date="2008-07" db="EMBL/GenBank/DDBJ databases">
        <authorList>
            <person name="El-Sayed N."/>
            <person name="Caler E."/>
            <person name="Inman J."/>
            <person name="Amedeo P."/>
            <person name="Hass B."/>
            <person name="Wortman J."/>
        </authorList>
    </citation>
    <scope>NUCLEOTIDE SEQUENCE [LARGE SCALE GENOMIC DNA]</scope>
    <source>
        <strain evidence="3">ATCC 50983 / TXsc</strain>
    </source>
</reference>